<reference evidence="3 4" key="1">
    <citation type="submission" date="2018-09" db="EMBL/GenBank/DDBJ databases">
        <title>Cohnella cavernae sp. nov., isolated from a karst cave.</title>
        <authorList>
            <person name="Zhu H."/>
        </authorList>
    </citation>
    <scope>NUCLEOTIDE SEQUENCE [LARGE SCALE GENOMIC DNA]</scope>
    <source>
        <strain evidence="3 4">K2E09-144</strain>
    </source>
</reference>
<sequence>MNIELGLLTGNDKGAINEGCPSLTPYLLEGKGPYPVVIVYPGGGYGNRADHEGEPVARWLNELGVSAFVLNYRVAPFKYPDPHDDATRAIRTVRARADEWKLDPDRVGILGFSAGGHLASSSGTHYDRGNPAAEDPIERVSSRPDLIILCYPVITMGDYTHEGSRTNLFGDNPSPELIDAYSNENQVTSDTPPTFLWHTADDGAVHAENSLRFASALIRHGVSCELHLFESGRHGLGLAADHEGVRVWSELCEAWLKARHFIRTS</sequence>
<accession>A0A398CMD3</accession>
<dbReference type="EMBL" id="QXJM01000037">
    <property type="protein sequence ID" value="RIE03422.1"/>
    <property type="molecule type" value="Genomic_DNA"/>
</dbReference>
<dbReference type="InterPro" id="IPR050300">
    <property type="entry name" value="GDXG_lipolytic_enzyme"/>
</dbReference>
<evidence type="ECO:0000256" key="1">
    <source>
        <dbReference type="ARBA" id="ARBA00022801"/>
    </source>
</evidence>
<comment type="caution">
    <text evidence="3">The sequence shown here is derived from an EMBL/GenBank/DDBJ whole genome shotgun (WGS) entry which is preliminary data.</text>
</comment>
<feature type="domain" description="BD-FAE-like" evidence="2">
    <location>
        <begin position="30"/>
        <end position="217"/>
    </location>
</feature>
<dbReference type="GO" id="GO:0016787">
    <property type="term" value="F:hydrolase activity"/>
    <property type="evidence" value="ECO:0007669"/>
    <property type="project" value="UniProtKB-KW"/>
</dbReference>
<dbReference type="OrthoDB" id="9794725at2"/>
<keyword evidence="1 3" id="KW-0378">Hydrolase</keyword>
<dbReference type="Gene3D" id="3.40.50.1820">
    <property type="entry name" value="alpha/beta hydrolase"/>
    <property type="match status" value="1"/>
</dbReference>
<dbReference type="InterPro" id="IPR029058">
    <property type="entry name" value="AB_hydrolase_fold"/>
</dbReference>
<organism evidence="3 4">
    <name type="scientific">Cohnella faecalis</name>
    <dbReference type="NCBI Taxonomy" id="2315694"/>
    <lineage>
        <taxon>Bacteria</taxon>
        <taxon>Bacillati</taxon>
        <taxon>Bacillota</taxon>
        <taxon>Bacilli</taxon>
        <taxon>Bacillales</taxon>
        <taxon>Paenibacillaceae</taxon>
        <taxon>Cohnella</taxon>
    </lineage>
</organism>
<evidence type="ECO:0000259" key="2">
    <source>
        <dbReference type="Pfam" id="PF20434"/>
    </source>
</evidence>
<proteinExistence type="predicted"/>
<dbReference type="InterPro" id="IPR049492">
    <property type="entry name" value="BD-FAE-like_dom"/>
</dbReference>
<evidence type="ECO:0000313" key="4">
    <source>
        <dbReference type="Proteomes" id="UP000266340"/>
    </source>
</evidence>
<evidence type="ECO:0000313" key="3">
    <source>
        <dbReference type="EMBL" id="RIE03422.1"/>
    </source>
</evidence>
<dbReference type="Proteomes" id="UP000266340">
    <property type="component" value="Unassembled WGS sequence"/>
</dbReference>
<dbReference type="SUPFAM" id="SSF53474">
    <property type="entry name" value="alpha/beta-Hydrolases"/>
    <property type="match status" value="1"/>
</dbReference>
<dbReference type="PANTHER" id="PTHR48081:SF6">
    <property type="entry name" value="PEPTIDASE S9 PROLYL OLIGOPEPTIDASE CATALYTIC DOMAIN-CONTAINING PROTEIN"/>
    <property type="match status" value="1"/>
</dbReference>
<dbReference type="PANTHER" id="PTHR48081">
    <property type="entry name" value="AB HYDROLASE SUPERFAMILY PROTEIN C4A8.06C"/>
    <property type="match status" value="1"/>
</dbReference>
<gene>
    <name evidence="3" type="ORF">D3H35_12205</name>
</gene>
<keyword evidence="4" id="KW-1185">Reference proteome</keyword>
<dbReference type="Pfam" id="PF20434">
    <property type="entry name" value="BD-FAE"/>
    <property type="match status" value="1"/>
</dbReference>
<name>A0A398CMD3_9BACL</name>
<dbReference type="RefSeq" id="WP_119149632.1">
    <property type="nucleotide sequence ID" value="NZ_JBHSOV010000005.1"/>
</dbReference>
<protein>
    <submittedName>
        <fullName evidence="3">Alpha/beta hydrolase</fullName>
    </submittedName>
</protein>
<dbReference type="AlphaFoldDB" id="A0A398CMD3"/>